<dbReference type="RefSeq" id="WP_083178015.1">
    <property type="nucleotide sequence ID" value="NZ_MVIJ01000022.1"/>
</dbReference>
<evidence type="ECO:0000256" key="1">
    <source>
        <dbReference type="ARBA" id="ARBA00023125"/>
    </source>
</evidence>
<evidence type="ECO:0000256" key="3">
    <source>
        <dbReference type="SAM" id="MobiDB-lite"/>
    </source>
</evidence>
<proteinExistence type="predicted"/>
<comment type="caution">
    <text evidence="5">The sequence shown here is derived from an EMBL/GenBank/DDBJ whole genome shotgun (WGS) entry which is preliminary data.</text>
</comment>
<dbReference type="AlphaFoldDB" id="A0A1X0KD93"/>
<organism evidence="5 6">
    <name type="scientific">Mycobacterium scrofulaceum</name>
    <dbReference type="NCBI Taxonomy" id="1783"/>
    <lineage>
        <taxon>Bacteria</taxon>
        <taxon>Bacillati</taxon>
        <taxon>Actinomycetota</taxon>
        <taxon>Actinomycetes</taxon>
        <taxon>Mycobacteriales</taxon>
        <taxon>Mycobacteriaceae</taxon>
        <taxon>Mycobacterium</taxon>
    </lineage>
</organism>
<dbReference type="GO" id="GO:0003700">
    <property type="term" value="F:DNA-binding transcription factor activity"/>
    <property type="evidence" value="ECO:0007669"/>
    <property type="project" value="TreeGrafter"/>
</dbReference>
<dbReference type="PROSITE" id="PS50977">
    <property type="entry name" value="HTH_TETR_2"/>
    <property type="match status" value="1"/>
</dbReference>
<sequence length="223" mass="23956">MPSPASSPAGTRKAAGAQKRRGRRQGEPVSKDVVLRAAKRRFAAQGYDKTTLRQIADDAHVDASMVLYLFGSKAELFRESMRLVVDGSVLVAAMTGGSRADIGARLVRAYLQIWEEPETGPTMVAMLHSAMLNSDAYEAFREFMRGYVMAAISGVLGHGPDTVLRANLAGTNLVGTALFRYVMRVGPLAELATEEVVGLIAPSVQRYLTADAAELGLPAAYRP</sequence>
<keyword evidence="6" id="KW-1185">Reference proteome</keyword>
<keyword evidence="1 2" id="KW-0238">DNA-binding</keyword>
<dbReference type="InterPro" id="IPR041678">
    <property type="entry name" value="TetR_C_16"/>
</dbReference>
<dbReference type="Gene3D" id="1.10.357.10">
    <property type="entry name" value="Tetracycline Repressor, domain 2"/>
    <property type="match status" value="1"/>
</dbReference>
<reference evidence="5 6" key="1">
    <citation type="submission" date="2017-02" db="EMBL/GenBank/DDBJ databases">
        <title>The new phylogeny of genus Mycobacterium.</title>
        <authorList>
            <person name="Tortoli E."/>
            <person name="Trovato A."/>
            <person name="Cirillo D.M."/>
        </authorList>
    </citation>
    <scope>NUCLEOTIDE SEQUENCE [LARGE SCALE GENOMIC DNA]</scope>
    <source>
        <strain evidence="5 6">DSM 43992</strain>
    </source>
</reference>
<dbReference type="PANTHER" id="PTHR30055:SF235">
    <property type="entry name" value="TRANSCRIPTIONAL REGULATORY PROTEIN"/>
    <property type="match status" value="1"/>
</dbReference>
<dbReference type="InterPro" id="IPR009057">
    <property type="entry name" value="Homeodomain-like_sf"/>
</dbReference>
<feature type="DNA-binding region" description="H-T-H motif" evidence="2">
    <location>
        <begin position="51"/>
        <end position="70"/>
    </location>
</feature>
<dbReference type="PANTHER" id="PTHR30055">
    <property type="entry name" value="HTH-TYPE TRANSCRIPTIONAL REGULATOR RUTR"/>
    <property type="match status" value="1"/>
</dbReference>
<name>A0A1X0KD93_MYCSC</name>
<feature type="region of interest" description="Disordered" evidence="3">
    <location>
        <begin position="1"/>
        <end position="31"/>
    </location>
</feature>
<dbReference type="InterPro" id="IPR050109">
    <property type="entry name" value="HTH-type_TetR-like_transc_reg"/>
</dbReference>
<dbReference type="Pfam" id="PF17920">
    <property type="entry name" value="TetR_C_16"/>
    <property type="match status" value="1"/>
</dbReference>
<dbReference type="InterPro" id="IPR001647">
    <property type="entry name" value="HTH_TetR"/>
</dbReference>
<evidence type="ECO:0000259" key="4">
    <source>
        <dbReference type="PROSITE" id="PS50977"/>
    </source>
</evidence>
<dbReference type="EMBL" id="MVIJ01000022">
    <property type="protein sequence ID" value="ORB73174.1"/>
    <property type="molecule type" value="Genomic_DNA"/>
</dbReference>
<evidence type="ECO:0000313" key="5">
    <source>
        <dbReference type="EMBL" id="ORB73174.1"/>
    </source>
</evidence>
<accession>A0A1X0KD93</accession>
<dbReference type="SUPFAM" id="SSF46689">
    <property type="entry name" value="Homeodomain-like"/>
    <property type="match status" value="1"/>
</dbReference>
<dbReference type="SUPFAM" id="SSF48498">
    <property type="entry name" value="Tetracyclin repressor-like, C-terminal domain"/>
    <property type="match status" value="1"/>
</dbReference>
<dbReference type="Proteomes" id="UP000192601">
    <property type="component" value="Unassembled WGS sequence"/>
</dbReference>
<dbReference type="Gene3D" id="1.10.10.60">
    <property type="entry name" value="Homeodomain-like"/>
    <property type="match status" value="1"/>
</dbReference>
<dbReference type="GO" id="GO:0000976">
    <property type="term" value="F:transcription cis-regulatory region binding"/>
    <property type="evidence" value="ECO:0007669"/>
    <property type="project" value="TreeGrafter"/>
</dbReference>
<gene>
    <name evidence="5" type="ORF">BST44_15595</name>
</gene>
<dbReference type="Pfam" id="PF00440">
    <property type="entry name" value="TetR_N"/>
    <property type="match status" value="1"/>
</dbReference>
<dbReference type="STRING" id="1783.BST44_15595"/>
<feature type="domain" description="HTH tetR-type" evidence="4">
    <location>
        <begin position="28"/>
        <end position="88"/>
    </location>
</feature>
<evidence type="ECO:0000313" key="6">
    <source>
        <dbReference type="Proteomes" id="UP000192601"/>
    </source>
</evidence>
<dbReference type="OrthoDB" id="3210235at2"/>
<protein>
    <submittedName>
        <fullName evidence="5">TetR family transcriptional regulator</fullName>
    </submittedName>
</protein>
<evidence type="ECO:0000256" key="2">
    <source>
        <dbReference type="PROSITE-ProRule" id="PRU00335"/>
    </source>
</evidence>
<dbReference type="InterPro" id="IPR036271">
    <property type="entry name" value="Tet_transcr_reg_TetR-rel_C_sf"/>
</dbReference>